<evidence type="ECO:0000313" key="1">
    <source>
        <dbReference type="EMBL" id="SMF76906.1"/>
    </source>
</evidence>
<dbReference type="InterPro" id="IPR017021">
    <property type="entry name" value="UCP033763"/>
</dbReference>
<accession>A0A1Y6CNK2</accession>
<gene>
    <name evidence="1" type="ORF">SAMN05428998_1361</name>
</gene>
<dbReference type="InterPro" id="IPR023476">
    <property type="entry name" value="Pep_tRNA_hydro_II_dom_sf"/>
</dbReference>
<evidence type="ECO:0000313" key="2">
    <source>
        <dbReference type="Proteomes" id="UP000192917"/>
    </source>
</evidence>
<proteinExistence type="predicted"/>
<dbReference type="SUPFAM" id="SSF102462">
    <property type="entry name" value="Peptidyl-tRNA hydrolase II"/>
    <property type="match status" value="1"/>
</dbReference>
<sequence length="151" mass="15648">MEQDSEGDAAMRCVAVIDRALPKGKAANAAAVMALSLGGRQPQLIGEPLVDAGGTAHVGLIPIGIPVLGAPAEDLPRLCAKARAAGIEVVDFPVQGQETTDYGRFRSLVAATAGAELRYLGVMLYGERRKVGRLVGRYRLLANEPAAGQGA</sequence>
<name>A0A1Y6CNK2_9PROT</name>
<dbReference type="Gene3D" id="3.40.1490.10">
    <property type="entry name" value="Bit1"/>
    <property type="match status" value="1"/>
</dbReference>
<keyword evidence="2" id="KW-1185">Reference proteome</keyword>
<dbReference type="InterPro" id="IPR018988">
    <property type="entry name" value="DUF2000"/>
</dbReference>
<dbReference type="PIRSF" id="PIRSF033736">
    <property type="entry name" value="UCP033763"/>
    <property type="match status" value="1"/>
</dbReference>
<dbReference type="EMBL" id="FWZX01000036">
    <property type="protein sequence ID" value="SMF76906.1"/>
    <property type="molecule type" value="Genomic_DNA"/>
</dbReference>
<dbReference type="RefSeq" id="WP_085125972.1">
    <property type="nucleotide sequence ID" value="NZ_FWZX01000036.1"/>
</dbReference>
<dbReference type="Pfam" id="PF09391">
    <property type="entry name" value="DUF2000"/>
    <property type="match status" value="1"/>
</dbReference>
<dbReference type="STRING" id="560819.SAMN05428998_1361"/>
<organism evidence="1 2">
    <name type="scientific">Tistlia consotensis USBA 355</name>
    <dbReference type="NCBI Taxonomy" id="560819"/>
    <lineage>
        <taxon>Bacteria</taxon>
        <taxon>Pseudomonadati</taxon>
        <taxon>Pseudomonadota</taxon>
        <taxon>Alphaproteobacteria</taxon>
        <taxon>Rhodospirillales</taxon>
        <taxon>Rhodovibrionaceae</taxon>
        <taxon>Tistlia</taxon>
    </lineage>
</organism>
<evidence type="ECO:0008006" key="3">
    <source>
        <dbReference type="Google" id="ProtNLM"/>
    </source>
</evidence>
<dbReference type="Proteomes" id="UP000192917">
    <property type="component" value="Unassembled WGS sequence"/>
</dbReference>
<dbReference type="AlphaFoldDB" id="A0A1Y6CNK2"/>
<protein>
    <recommendedName>
        <fullName evidence="3">DUF2000 domain-containing protein</fullName>
    </recommendedName>
</protein>
<reference evidence="1 2" key="1">
    <citation type="submission" date="2017-04" db="EMBL/GenBank/DDBJ databases">
        <authorList>
            <person name="Afonso C.L."/>
            <person name="Miller P.J."/>
            <person name="Scott M.A."/>
            <person name="Spackman E."/>
            <person name="Goraichik I."/>
            <person name="Dimitrov K.M."/>
            <person name="Suarez D.L."/>
            <person name="Swayne D.E."/>
        </authorList>
    </citation>
    <scope>NUCLEOTIDE SEQUENCE [LARGE SCALE GENOMIC DNA]</scope>
    <source>
        <strain evidence="1 2">USBA 355</strain>
    </source>
</reference>